<dbReference type="InterPro" id="IPR036168">
    <property type="entry name" value="AP2_Mu_C_sf"/>
</dbReference>
<accession>A0A0M0JTV9</accession>
<evidence type="ECO:0000256" key="1">
    <source>
        <dbReference type="ARBA" id="ARBA00010516"/>
    </source>
</evidence>
<keyword evidence="4 10" id="KW-0963">Cytoplasm</keyword>
<dbReference type="AlphaFoldDB" id="A0A0M0JTV9"/>
<evidence type="ECO:0000259" key="12">
    <source>
        <dbReference type="PROSITE" id="PS51072"/>
    </source>
</evidence>
<name>A0A0M0JTV9_9EUKA</name>
<evidence type="ECO:0000313" key="14">
    <source>
        <dbReference type="Proteomes" id="UP000037460"/>
    </source>
</evidence>
<dbReference type="InterPro" id="IPR011012">
    <property type="entry name" value="Longin-like_dom_sf"/>
</dbReference>
<evidence type="ECO:0000256" key="3">
    <source>
        <dbReference type="ARBA" id="ARBA00022448"/>
    </source>
</evidence>
<comment type="function">
    <text evidence="10">The coatomer is a cytosolic protein complex that binds to dilysine motifs and reversibly associates with Golgi non-clathrin-coated vesicles, which further mediate biosynthetic protein transport from the ER, via the Golgi up to the trans Golgi network. Coatomer complex is required for budding from Golgi membranes, and is essential for the retrograde Golgi-to-ER transport of dilysine-tagged proteins.</text>
</comment>
<dbReference type="GO" id="GO:0030126">
    <property type="term" value="C:COPI vesicle coat"/>
    <property type="evidence" value="ECO:0007669"/>
    <property type="project" value="UniProtKB-UniRule"/>
</dbReference>
<evidence type="ECO:0000313" key="13">
    <source>
        <dbReference type="EMBL" id="KOO29558.1"/>
    </source>
</evidence>
<evidence type="ECO:0000256" key="5">
    <source>
        <dbReference type="ARBA" id="ARBA00022892"/>
    </source>
</evidence>
<dbReference type="SUPFAM" id="SSF64356">
    <property type="entry name" value="SNARE-like"/>
    <property type="match status" value="1"/>
</dbReference>
<dbReference type="PROSITE" id="PS51072">
    <property type="entry name" value="MHD"/>
    <property type="match status" value="1"/>
</dbReference>
<keyword evidence="5 10" id="KW-0931">ER-Golgi transport</keyword>
<reference evidence="14" key="1">
    <citation type="journal article" date="2015" name="PLoS Genet.">
        <title>Genome Sequence and Transcriptome Analyses of Chrysochromulina tobin: Metabolic Tools for Enhanced Algal Fitness in the Prominent Order Prymnesiales (Haptophyceae).</title>
        <authorList>
            <person name="Hovde B.T."/>
            <person name="Deodato C.R."/>
            <person name="Hunsperger H.M."/>
            <person name="Ryken S.A."/>
            <person name="Yost W."/>
            <person name="Jha R.K."/>
            <person name="Patterson J."/>
            <person name="Monnat R.J. Jr."/>
            <person name="Barlow S.B."/>
            <person name="Starkenburg S.R."/>
            <person name="Cattolico R.A."/>
        </authorList>
    </citation>
    <scope>NUCLEOTIDE SEQUENCE</scope>
    <source>
        <strain evidence="14">CCMP291</strain>
    </source>
</reference>
<dbReference type="GO" id="GO:0000139">
    <property type="term" value="C:Golgi membrane"/>
    <property type="evidence" value="ECO:0007669"/>
    <property type="project" value="UniProtKB-SubCell"/>
</dbReference>
<dbReference type="GO" id="GO:0006890">
    <property type="term" value="P:retrograde vesicle-mediated transport, Golgi to endoplasmic reticulum"/>
    <property type="evidence" value="ECO:0007669"/>
    <property type="project" value="UniProtKB-UniRule"/>
</dbReference>
<evidence type="ECO:0000256" key="2">
    <source>
        <dbReference type="ARBA" id="ARBA00011775"/>
    </source>
</evidence>
<dbReference type="Proteomes" id="UP000037460">
    <property type="component" value="Unassembled WGS sequence"/>
</dbReference>
<protein>
    <recommendedName>
        <fullName evidence="10">Coatomer subunit delta</fullName>
    </recommendedName>
</protein>
<evidence type="ECO:0000256" key="7">
    <source>
        <dbReference type="ARBA" id="ARBA00023034"/>
    </source>
</evidence>
<dbReference type="GO" id="GO:0051645">
    <property type="term" value="P:Golgi localization"/>
    <property type="evidence" value="ECO:0007669"/>
    <property type="project" value="TreeGrafter"/>
</dbReference>
<dbReference type="CDD" id="cd09254">
    <property type="entry name" value="AP_delta-COPI_MHD"/>
    <property type="match status" value="1"/>
</dbReference>
<dbReference type="InterPro" id="IPR028565">
    <property type="entry name" value="MHD"/>
</dbReference>
<proteinExistence type="inferred from homology"/>
<dbReference type="GO" id="GO:0006888">
    <property type="term" value="P:endoplasmic reticulum to Golgi vesicle-mediated transport"/>
    <property type="evidence" value="ECO:0007669"/>
    <property type="project" value="TreeGrafter"/>
</dbReference>
<keyword evidence="9 10" id="KW-0968">Cytoplasmic vesicle</keyword>
<keyword evidence="14" id="KW-1185">Reference proteome</keyword>
<evidence type="ECO:0000256" key="8">
    <source>
        <dbReference type="ARBA" id="ARBA00023136"/>
    </source>
</evidence>
<evidence type="ECO:0000256" key="11">
    <source>
        <dbReference type="RuleBase" id="RU366052"/>
    </source>
</evidence>
<dbReference type="CDD" id="cd14830">
    <property type="entry name" value="Delta_COP_N"/>
    <property type="match status" value="1"/>
</dbReference>
<evidence type="ECO:0000256" key="9">
    <source>
        <dbReference type="ARBA" id="ARBA00023329"/>
    </source>
</evidence>
<feature type="domain" description="MHD" evidence="12">
    <location>
        <begin position="173"/>
        <end position="424"/>
    </location>
</feature>
<dbReference type="EMBL" id="JWZX01002397">
    <property type="protein sequence ID" value="KOO29558.1"/>
    <property type="molecule type" value="Genomic_DNA"/>
</dbReference>
<dbReference type="Pfam" id="PF00928">
    <property type="entry name" value="Adap_comp_sub"/>
    <property type="match status" value="1"/>
</dbReference>
<keyword evidence="8 10" id="KW-0472">Membrane</keyword>
<evidence type="ECO:0000256" key="4">
    <source>
        <dbReference type="ARBA" id="ARBA00022490"/>
    </source>
</evidence>
<comment type="subunit">
    <text evidence="2 10">Oligomeric complex that consists of at least the alpha, beta, beta', gamma, delta, epsilon and zeta subunits.</text>
</comment>
<comment type="subcellular location">
    <subcellularLocation>
        <location evidence="10 11">Cytoplasm</location>
    </subcellularLocation>
    <subcellularLocation>
        <location evidence="10 11">Cytoplasmic vesicle</location>
        <location evidence="10 11">COPI-coated vesicle membrane</location>
        <topology evidence="10 11">Peripheral membrane protein</topology>
        <orientation evidence="10 11">Cytoplasmic side</orientation>
    </subcellularLocation>
    <subcellularLocation>
        <location evidence="10 11">Golgi apparatus membrane</location>
        <topology evidence="10 11">Peripheral membrane protein</topology>
        <orientation evidence="10 11">Cytoplasmic side</orientation>
    </subcellularLocation>
</comment>
<keyword evidence="3 10" id="KW-0813">Transport</keyword>
<dbReference type="GO" id="GO:0015031">
    <property type="term" value="P:protein transport"/>
    <property type="evidence" value="ECO:0007669"/>
    <property type="project" value="UniProtKB-KW"/>
</dbReference>
<sequence>MVCLSVAILTKQGKILLARQFVEMTRMKVENHLATFPKLIGTERQHNTVETAEVRYVYQPIESLILVLVTNKHSNIVEDLETLRLFAKMVPEHCPGEVDEAAVCKNAFELLFAFDEIIACGCGYRENVSMREVQVALEMESHEEKLAKMIRQSKEREAQQEMVRKAKQISRENRSKGIGGSGGIGSMRDFADDLRSGAAQSFEVKGDLQLLVTDAAHGKALVPLALGANPGYQFKTHPNINKPAFQTDSILGLRDPTRPFPLGSAVGVLKWRMVSTDESIVPLMINCWPTQTGGNAWEVNVEYELGAAYVGKLELRNLTVTIPAPVEAVPQISPSNGTASFSKRDAAITWHVPIIDATSTSGTVEFALSGLSSADALFPINCSFTGVATLCELGITEVRSAEAGGGPLPFKYEPSLSVESYVIS</sequence>
<dbReference type="InterPro" id="IPR027059">
    <property type="entry name" value="Coatomer_dsu"/>
</dbReference>
<keyword evidence="6 10" id="KW-0653">Protein transport</keyword>
<dbReference type="SUPFAM" id="SSF49447">
    <property type="entry name" value="Second domain of Mu2 adaptin subunit (ap50) of ap2 adaptor"/>
    <property type="match status" value="1"/>
</dbReference>
<organism evidence="13 14">
    <name type="scientific">Chrysochromulina tobinii</name>
    <dbReference type="NCBI Taxonomy" id="1460289"/>
    <lineage>
        <taxon>Eukaryota</taxon>
        <taxon>Haptista</taxon>
        <taxon>Haptophyta</taxon>
        <taxon>Prymnesiophyceae</taxon>
        <taxon>Prymnesiales</taxon>
        <taxon>Chrysochromulinaceae</taxon>
        <taxon>Chrysochromulina</taxon>
    </lineage>
</organism>
<dbReference type="InterPro" id="IPR022775">
    <property type="entry name" value="AP_mu_sigma_su"/>
</dbReference>
<evidence type="ECO:0000256" key="10">
    <source>
        <dbReference type="RuleBase" id="RU364018"/>
    </source>
</evidence>
<gene>
    <name evidence="13" type="ORF">Ctob_010384</name>
</gene>
<evidence type="ECO:0000256" key="6">
    <source>
        <dbReference type="ARBA" id="ARBA00022927"/>
    </source>
</evidence>
<dbReference type="FunFam" id="3.30.450.60:FF:000003">
    <property type="entry name" value="Coatomer subunit delta"/>
    <property type="match status" value="1"/>
</dbReference>
<comment type="similarity">
    <text evidence="1 10">Belongs to the adaptor complexes medium subunit family. Delta-COP subfamily.</text>
</comment>
<dbReference type="Pfam" id="PF01217">
    <property type="entry name" value="Clat_adaptor_s"/>
    <property type="match status" value="1"/>
</dbReference>
<keyword evidence="7 10" id="KW-0333">Golgi apparatus</keyword>
<dbReference type="Gene3D" id="3.30.450.60">
    <property type="match status" value="1"/>
</dbReference>
<dbReference type="PANTHER" id="PTHR10121:SF0">
    <property type="entry name" value="COATOMER SUBUNIT DELTA"/>
    <property type="match status" value="1"/>
</dbReference>
<dbReference type="PANTHER" id="PTHR10121">
    <property type="entry name" value="COATOMER SUBUNIT DELTA"/>
    <property type="match status" value="1"/>
</dbReference>
<comment type="caution">
    <text evidence="13">The sequence shown here is derived from an EMBL/GenBank/DDBJ whole genome shotgun (WGS) entry which is preliminary data.</text>
</comment>
<dbReference type="OrthoDB" id="10266042at2759"/>